<evidence type="ECO:0000256" key="6">
    <source>
        <dbReference type="ARBA" id="ARBA00049935"/>
    </source>
</evidence>
<evidence type="ECO:0000313" key="9">
    <source>
        <dbReference type="Proteomes" id="UP001501084"/>
    </source>
</evidence>
<comment type="catalytic activity">
    <reaction evidence="5">
        <text>Fe-coproporphyrin III + 2 H2O2 + 2 H(+) = heme b + 2 CO2 + 4 H2O</text>
        <dbReference type="Rhea" id="RHEA:56516"/>
        <dbReference type="ChEBI" id="CHEBI:15377"/>
        <dbReference type="ChEBI" id="CHEBI:15378"/>
        <dbReference type="ChEBI" id="CHEBI:16240"/>
        <dbReference type="ChEBI" id="CHEBI:16526"/>
        <dbReference type="ChEBI" id="CHEBI:60344"/>
        <dbReference type="ChEBI" id="CHEBI:68438"/>
        <dbReference type="EC" id="1.3.98.5"/>
    </reaction>
    <physiologicalReaction direction="left-to-right" evidence="5">
        <dbReference type="Rhea" id="RHEA:56517"/>
    </physiologicalReaction>
</comment>
<comment type="pathway">
    <text evidence="4">Porphyrin-containing compound metabolism.</text>
</comment>
<evidence type="ECO:0000256" key="2">
    <source>
        <dbReference type="ARBA" id="ARBA00022723"/>
    </source>
</evidence>
<evidence type="ECO:0000313" key="8">
    <source>
        <dbReference type="EMBL" id="GAA2189079.1"/>
    </source>
</evidence>
<dbReference type="SUPFAM" id="SSF54909">
    <property type="entry name" value="Dimeric alpha+beta barrel"/>
    <property type="match status" value="1"/>
</dbReference>
<dbReference type="Proteomes" id="UP001501084">
    <property type="component" value="Unassembled WGS sequence"/>
</dbReference>
<evidence type="ECO:0000256" key="7">
    <source>
        <dbReference type="ARBA" id="ARBA00050019"/>
    </source>
</evidence>
<dbReference type="EMBL" id="BAAAOP010000007">
    <property type="protein sequence ID" value="GAA2189079.1"/>
    <property type="molecule type" value="Genomic_DNA"/>
</dbReference>
<keyword evidence="3" id="KW-0408">Iron</keyword>
<proteinExistence type="predicted"/>
<comment type="cofactor">
    <cofactor evidence="6">
        <name>Fe-coproporphyrin III</name>
        <dbReference type="ChEBI" id="CHEBI:68438"/>
    </cofactor>
</comment>
<sequence>MSELGIDPAAIPSEALESGVPETTFSLFAAFRVSSSHPVVLDGRDVPGIVRELEDVSREIDDEGVVVRGWYDVSGVRSDADVLVWLQGAAPEDLQWSLRQLRRTAIVQPLIRTWSTLGVVVDAAAADEAPKQWLSVSGASDRPGLAGASAAVSVQSAATCGIGDTDWIVTSEADELVWIVDHLRDAGDRSGVTGGTIAGRLIDPAEMVEVLQ</sequence>
<organism evidence="8 9">
    <name type="scientific">Leucobacter alluvii</name>
    <dbReference type="NCBI Taxonomy" id="340321"/>
    <lineage>
        <taxon>Bacteria</taxon>
        <taxon>Bacillati</taxon>
        <taxon>Actinomycetota</taxon>
        <taxon>Actinomycetes</taxon>
        <taxon>Micrococcales</taxon>
        <taxon>Microbacteriaceae</taxon>
        <taxon>Leucobacter</taxon>
    </lineage>
</organism>
<dbReference type="RefSeq" id="WP_346058279.1">
    <property type="nucleotide sequence ID" value="NZ_BAAAOP010000007.1"/>
</dbReference>
<name>A0ABN3B781_9MICO</name>
<evidence type="ECO:0000256" key="5">
    <source>
        <dbReference type="ARBA" id="ARBA00049896"/>
    </source>
</evidence>
<evidence type="ECO:0000256" key="4">
    <source>
        <dbReference type="ARBA" id="ARBA00023444"/>
    </source>
</evidence>
<dbReference type="InterPro" id="IPR010644">
    <property type="entry name" value="ChdC/CLD"/>
</dbReference>
<keyword evidence="9" id="KW-1185">Reference proteome</keyword>
<evidence type="ECO:0000256" key="3">
    <source>
        <dbReference type="ARBA" id="ARBA00023004"/>
    </source>
</evidence>
<gene>
    <name evidence="8" type="ORF">GCM10009786_20790</name>
</gene>
<evidence type="ECO:0000256" key="1">
    <source>
        <dbReference type="ARBA" id="ARBA00022617"/>
    </source>
</evidence>
<comment type="caution">
    <text evidence="8">The sequence shown here is derived from an EMBL/GenBank/DDBJ whole genome shotgun (WGS) entry which is preliminary data.</text>
</comment>
<dbReference type="EC" id="1.3.98.5" evidence="7"/>
<keyword evidence="2" id="KW-0479">Metal-binding</keyword>
<reference evidence="8 9" key="1">
    <citation type="journal article" date="2019" name="Int. J. Syst. Evol. Microbiol.">
        <title>The Global Catalogue of Microorganisms (GCM) 10K type strain sequencing project: providing services to taxonomists for standard genome sequencing and annotation.</title>
        <authorList>
            <consortium name="The Broad Institute Genomics Platform"/>
            <consortium name="The Broad Institute Genome Sequencing Center for Infectious Disease"/>
            <person name="Wu L."/>
            <person name="Ma J."/>
        </authorList>
    </citation>
    <scope>NUCLEOTIDE SEQUENCE [LARGE SCALE GENOMIC DNA]</scope>
    <source>
        <strain evidence="8 9">JCM 14919</strain>
    </source>
</reference>
<dbReference type="InterPro" id="IPR011008">
    <property type="entry name" value="Dimeric_a/b-barrel"/>
</dbReference>
<dbReference type="Pfam" id="PF06778">
    <property type="entry name" value="Chlor_dismutase"/>
    <property type="match status" value="1"/>
</dbReference>
<keyword evidence="1" id="KW-0349">Heme</keyword>
<protein>
    <recommendedName>
        <fullName evidence="7">hydrogen peroxide-dependent heme synthase</fullName>
        <ecNumber evidence="7">1.3.98.5</ecNumber>
    </recommendedName>
</protein>
<accession>A0ABN3B781</accession>